<evidence type="ECO:0000256" key="1">
    <source>
        <dbReference type="ARBA" id="ARBA00006930"/>
    </source>
</evidence>
<protein>
    <recommendedName>
        <fullName evidence="3">Nuclease SbcCD subunit C</fullName>
    </recommendedName>
</protein>
<feature type="coiled-coil region" evidence="4">
    <location>
        <begin position="771"/>
        <end position="810"/>
    </location>
</feature>
<comment type="similarity">
    <text evidence="1">Belongs to the SMC family. SbcC subfamily.</text>
</comment>
<dbReference type="Pfam" id="PF13558">
    <property type="entry name" value="SbcC_Walker_B"/>
    <property type="match status" value="1"/>
</dbReference>
<dbReference type="EMBL" id="JAUBDH010000005">
    <property type="protein sequence ID" value="MDW0110299.1"/>
    <property type="molecule type" value="Genomic_DNA"/>
</dbReference>
<dbReference type="PANTHER" id="PTHR32114">
    <property type="entry name" value="ABC TRANSPORTER ABCH.3"/>
    <property type="match status" value="1"/>
</dbReference>
<dbReference type="Gene3D" id="3.40.50.300">
    <property type="entry name" value="P-loop containing nucleotide triphosphate hydrolases"/>
    <property type="match status" value="2"/>
</dbReference>
<evidence type="ECO:0000259" key="5">
    <source>
        <dbReference type="Pfam" id="PF13476"/>
    </source>
</evidence>
<dbReference type="InterPro" id="IPR027417">
    <property type="entry name" value="P-loop_NTPase"/>
</dbReference>
<feature type="coiled-coil region" evidence="4">
    <location>
        <begin position="559"/>
        <end position="612"/>
    </location>
</feature>
<evidence type="ECO:0000313" key="7">
    <source>
        <dbReference type="Proteomes" id="UP001280629"/>
    </source>
</evidence>
<feature type="coiled-coil region" evidence="4">
    <location>
        <begin position="416"/>
        <end position="494"/>
    </location>
</feature>
<reference evidence="6 7" key="1">
    <citation type="submission" date="2023-06" db="EMBL/GenBank/DDBJ databases">
        <title>Sporosarcina sp. nov., isolated from Korean traditional fermented seafood 'Jeotgal'.</title>
        <authorList>
            <person name="Yang A.-I."/>
            <person name="Shin N.-R."/>
        </authorList>
    </citation>
    <scope>NUCLEOTIDE SEQUENCE [LARGE SCALE GENOMIC DNA]</scope>
    <source>
        <strain evidence="6 7">KCTC3840</strain>
    </source>
</reference>
<dbReference type="SUPFAM" id="SSF52540">
    <property type="entry name" value="P-loop containing nucleoside triphosphate hydrolases"/>
    <property type="match status" value="1"/>
</dbReference>
<organism evidence="6 7">
    <name type="scientific">Sporosarcina aquimarina</name>
    <dbReference type="NCBI Taxonomy" id="114975"/>
    <lineage>
        <taxon>Bacteria</taxon>
        <taxon>Bacillati</taxon>
        <taxon>Bacillota</taxon>
        <taxon>Bacilli</taxon>
        <taxon>Bacillales</taxon>
        <taxon>Caryophanaceae</taxon>
        <taxon>Sporosarcina</taxon>
    </lineage>
</organism>
<dbReference type="RefSeq" id="WP_317935853.1">
    <property type="nucleotide sequence ID" value="NZ_JAUBDH010000005.1"/>
</dbReference>
<evidence type="ECO:0000256" key="2">
    <source>
        <dbReference type="ARBA" id="ARBA00011322"/>
    </source>
</evidence>
<keyword evidence="4" id="KW-0175">Coiled coil</keyword>
<evidence type="ECO:0000256" key="4">
    <source>
        <dbReference type="SAM" id="Coils"/>
    </source>
</evidence>
<gene>
    <name evidence="6" type="ORF">QT716_09655</name>
</gene>
<name>A0ABU4G004_9BACL</name>
<evidence type="ECO:0000313" key="6">
    <source>
        <dbReference type="EMBL" id="MDW0110299.1"/>
    </source>
</evidence>
<keyword evidence="7" id="KW-1185">Reference proteome</keyword>
<dbReference type="InterPro" id="IPR038729">
    <property type="entry name" value="Rad50/SbcC_AAA"/>
</dbReference>
<feature type="coiled-coil region" evidence="4">
    <location>
        <begin position="290"/>
        <end position="364"/>
    </location>
</feature>
<dbReference type="PANTHER" id="PTHR32114:SF2">
    <property type="entry name" value="ABC TRANSPORTER ABCH.3"/>
    <property type="match status" value="1"/>
</dbReference>
<dbReference type="Pfam" id="PF13476">
    <property type="entry name" value="AAA_23"/>
    <property type="match status" value="1"/>
</dbReference>
<comment type="subunit">
    <text evidence="2">Heterodimer of SbcC and SbcD.</text>
</comment>
<proteinExistence type="inferred from homology"/>
<evidence type="ECO:0000256" key="3">
    <source>
        <dbReference type="ARBA" id="ARBA00013368"/>
    </source>
</evidence>
<comment type="caution">
    <text evidence="6">The sequence shown here is derived from an EMBL/GenBank/DDBJ whole genome shotgun (WGS) entry which is preliminary data.</text>
</comment>
<accession>A0ABU4G004</accession>
<dbReference type="Proteomes" id="UP001280629">
    <property type="component" value="Unassembled WGS sequence"/>
</dbReference>
<sequence length="1025" mass="117234">MRPTKLTMTAFGPYRSTETIDFTKLKEYGLFAVSGATGAGKTTIFDAICFALYGQASGEDRTDIRALRSDFALSELQTSVELEFVIQNRIFRVFRQVPYTKKGNKSETSGRIEFFEMTAEGEVPAVDRQMVSEVNKKIEELIGFTLAQFSQIVMLPQGEFRKFLTSDTENKETILRKIFKTENYREMADVLKRRKDHAASELTSSRQAMQQIYRQVPASLPERESILFEELRSDSIHPSRLMEGLAQEKNHYSTVSKESDARYRTAYANHEKAQQLYFHGESINKYFEELEVKRRALTGLKTRAAELNEDRLKLKKSEQAVQLESSENRAIEMESEAGNRKKELQAANEKFELAKEEADKIEVLFNEELQKQPMREQNANRLITLKNYLPNVKQIDEKEIKIHALEGTCKNRIRELQKMRESEGQLDQNVQQLKEQTEALEIESEGYEEVLEELSEARSQTDLLTRLSHLTQTIQQLSLEVEQKLKTMEITRKQANDTESQWLANQASVLAETLEEGAPCPVCGSAHHPLVKTVMHTAPITKEQLEADKQTAALAYEVYKDAEVQLTNERAEVHRLEQKLGQEFKVEAVVDSQAIVQELEQKQRQMKSSRERSITFKQQYNAMNEQLLVQRQKIADQEKSIYAVQAELKQVTAVLEESLKTVPEEFRMLQTLQNEISKVEATKLLLERAWEHVTYKRQEAKEAVSNAKTAVDYATKNAEEAAAKQQKSLEQFKEALSISNFENESDYQDSKLLAEQRSALTKKINDYDISVQTTTQAIEQLQEHVEGKERADLETLRKQTEHYKQAYEQELTVFHATAELEKAAGELHRQLDEIMGTQGNLEKTCARLTELHDLVRGNNERKLSFERYLQTEYLERILHAANGRLGELSNGQFQLLRSERQESRGRQSGLGIDVYDEYTGQNRDVKTLSGGEKFNASLSLALGMADVIQSFQGSISVETMFIDEGFGSLDEESLQKAIDTLVSLQKAGRMIGVISHVAELKEAFPAVLRVEKTKEGHSYTRIEIH</sequence>
<feature type="domain" description="Rad50/SbcC-type AAA" evidence="5">
    <location>
        <begin position="5"/>
        <end position="214"/>
    </location>
</feature>